<dbReference type="Proteomes" id="UP000267223">
    <property type="component" value="Unassembled WGS sequence"/>
</dbReference>
<evidence type="ECO:0000313" key="3">
    <source>
        <dbReference type="Proteomes" id="UP000267223"/>
    </source>
</evidence>
<dbReference type="OrthoDB" id="1440611at2"/>
<comment type="caution">
    <text evidence="2">The sequence shown here is derived from an EMBL/GenBank/DDBJ whole genome shotgun (WGS) entry which is preliminary data.</text>
</comment>
<feature type="signal peptide" evidence="1">
    <location>
        <begin position="1"/>
        <end position="25"/>
    </location>
</feature>
<organism evidence="2 3">
    <name type="scientific">Hanamia caeni</name>
    <dbReference type="NCBI Taxonomy" id="2294116"/>
    <lineage>
        <taxon>Bacteria</taxon>
        <taxon>Pseudomonadati</taxon>
        <taxon>Bacteroidota</taxon>
        <taxon>Chitinophagia</taxon>
        <taxon>Chitinophagales</taxon>
        <taxon>Chitinophagaceae</taxon>
        <taxon>Hanamia</taxon>
    </lineage>
</organism>
<dbReference type="RefSeq" id="WP_123119481.1">
    <property type="nucleotide sequence ID" value="NZ_RJJR01000002.1"/>
</dbReference>
<feature type="chain" id="PRO_5018085164" evidence="1">
    <location>
        <begin position="26"/>
        <end position="149"/>
    </location>
</feature>
<evidence type="ECO:0000256" key="1">
    <source>
        <dbReference type="SAM" id="SignalP"/>
    </source>
</evidence>
<protein>
    <submittedName>
        <fullName evidence="2">Uncharacterized protein</fullName>
    </submittedName>
</protein>
<name>A0A3M9NPF6_9BACT</name>
<keyword evidence="3" id="KW-1185">Reference proteome</keyword>
<gene>
    <name evidence="2" type="ORF">EFY79_04440</name>
</gene>
<evidence type="ECO:0000313" key="2">
    <source>
        <dbReference type="EMBL" id="RNI38918.1"/>
    </source>
</evidence>
<dbReference type="PROSITE" id="PS51257">
    <property type="entry name" value="PROKAR_LIPOPROTEIN"/>
    <property type="match status" value="1"/>
</dbReference>
<keyword evidence="1" id="KW-0732">Signal</keyword>
<accession>A0A3M9NPF6</accession>
<reference evidence="2 3" key="1">
    <citation type="submission" date="2018-11" db="EMBL/GenBank/DDBJ databases">
        <title>Draft genome sequence of Ferruginibacter sp. BO-59.</title>
        <authorList>
            <person name="Im W.T."/>
        </authorList>
    </citation>
    <scope>NUCLEOTIDE SEQUENCE [LARGE SCALE GENOMIC DNA]</scope>
    <source>
        <strain evidence="2 3">BO-59</strain>
    </source>
</reference>
<dbReference type="EMBL" id="RJJR01000002">
    <property type="protein sequence ID" value="RNI38918.1"/>
    <property type="molecule type" value="Genomic_DNA"/>
</dbReference>
<sequence>MKKVLVLICITVFLFACNQSSVSNNAEEVHHHDASESTELTLNNGAKWQADSNTNRHLAGIKTMANMFRVAPSPTADRYQIFGSDIQMKLDTLVRDCTLKGAPDEALHKWMMPILRQSRDLKKVSDTAKARLIFDSLDNRINIYYDYFE</sequence>
<dbReference type="AlphaFoldDB" id="A0A3M9NPF6"/>
<proteinExistence type="predicted"/>